<evidence type="ECO:0000256" key="5">
    <source>
        <dbReference type="ARBA" id="ARBA00023242"/>
    </source>
</evidence>
<dbReference type="CDD" id="cd08534">
    <property type="entry name" value="SAM_PNT-GABP-alpha"/>
    <property type="match status" value="1"/>
</dbReference>
<accession>A0A8S3REW1</accession>
<dbReference type="FunFam" id="1.10.150.50:FF:000039">
    <property type="entry name" value="GA-binding protein alpha chain, putative"/>
    <property type="match status" value="1"/>
</dbReference>
<keyword evidence="3" id="KW-0597">Phosphoprotein</keyword>
<dbReference type="FunFam" id="1.10.10.10:FF:000200">
    <property type="entry name" value="GA-binding protein alpha chain, putative"/>
    <property type="match status" value="1"/>
</dbReference>
<feature type="domain" description="PNT" evidence="9">
    <location>
        <begin position="212"/>
        <end position="297"/>
    </location>
</feature>
<protein>
    <submittedName>
        <fullName evidence="10">GABPA</fullName>
    </submittedName>
</protein>
<dbReference type="GO" id="GO:0043565">
    <property type="term" value="F:sequence-specific DNA binding"/>
    <property type="evidence" value="ECO:0007669"/>
    <property type="project" value="InterPro"/>
</dbReference>
<feature type="compositionally biased region" description="Pro residues" evidence="7">
    <location>
        <begin position="175"/>
        <end position="184"/>
    </location>
</feature>
<evidence type="ECO:0000256" key="2">
    <source>
        <dbReference type="ARBA" id="ARBA00005562"/>
    </source>
</evidence>
<evidence type="ECO:0000256" key="7">
    <source>
        <dbReference type="SAM" id="MobiDB-lite"/>
    </source>
</evidence>
<dbReference type="SMART" id="SM00251">
    <property type="entry name" value="SAM_PNT"/>
    <property type="match status" value="1"/>
</dbReference>
<dbReference type="PANTHER" id="PTHR11849">
    <property type="entry name" value="ETS"/>
    <property type="match status" value="1"/>
</dbReference>
<sequence>MSMKRPHEDDENAIEEEPVAKQLHLDENDGNIVEVQVGQEELQLEETIHQEEQPQAEIITTDGVVYEEEVIQHQGTAPQYQNLIIQHMDIAEPLATLKTLLEMRLQCSLSDHQFYLQDAIQLDTTKSLVDQCVQGEGMVQINLEIKSQPGVKPKINIVDILKPADEVEPQQIVEEPPPPPPPPVQTITPHKKQQTKVVIPLPEESENVTRWIVDQNFRREQERLKIPFDPNQWSELHVRHWIDWAIKEFHLDGVAAESFHINGRQLCEMTHPEFVKLIPFDRGDIFWTHLELLRKCKFVAVMQTPTPHAITTITVSTSGQQDGRLKHLKQHRPRSPRITGDERLSHGNRTGNNGQIQLWQFLLELLTDKDCREVIQWVGDEGEFKLNNPEMVAQLWGQRKNKPTMNYEKLSRALRYYYDGDMIAKVHGKRFVYKFVCDLKMLLGYTAGELNRLVTFCAERKLQRVRESLRPGTLQIAMSTS</sequence>
<dbReference type="InterPro" id="IPR046328">
    <property type="entry name" value="ETS_fam"/>
</dbReference>
<keyword evidence="4 6" id="KW-0238">DNA-binding</keyword>
<dbReference type="Proteomes" id="UP000683360">
    <property type="component" value="Unassembled WGS sequence"/>
</dbReference>
<feature type="region of interest" description="Disordered" evidence="7">
    <location>
        <begin position="171"/>
        <end position="190"/>
    </location>
</feature>
<comment type="similarity">
    <text evidence="2 6">Belongs to the ETS family.</text>
</comment>
<dbReference type="GO" id="GO:0005634">
    <property type="term" value="C:nucleus"/>
    <property type="evidence" value="ECO:0007669"/>
    <property type="project" value="UniProtKB-SubCell"/>
</dbReference>
<dbReference type="SUPFAM" id="SSF47769">
    <property type="entry name" value="SAM/Pointed domain"/>
    <property type="match status" value="1"/>
</dbReference>
<evidence type="ECO:0000256" key="1">
    <source>
        <dbReference type="ARBA" id="ARBA00004123"/>
    </source>
</evidence>
<dbReference type="AlphaFoldDB" id="A0A8S3REW1"/>
<dbReference type="PROSITE" id="PS00345">
    <property type="entry name" value="ETS_DOMAIN_1"/>
    <property type="match status" value="1"/>
</dbReference>
<evidence type="ECO:0000259" key="8">
    <source>
        <dbReference type="PROSITE" id="PS50061"/>
    </source>
</evidence>
<dbReference type="PANTHER" id="PTHR11849:SF195">
    <property type="entry name" value="GA-BINDING PROTEIN ALPHA CHAIN"/>
    <property type="match status" value="1"/>
</dbReference>
<dbReference type="PRINTS" id="PR00454">
    <property type="entry name" value="ETSDOMAIN"/>
</dbReference>
<dbReference type="EMBL" id="CAJPWZ010001022">
    <property type="protein sequence ID" value="CAG2205501.1"/>
    <property type="molecule type" value="Genomic_DNA"/>
</dbReference>
<dbReference type="SMART" id="SM00413">
    <property type="entry name" value="ETS"/>
    <property type="match status" value="1"/>
</dbReference>
<keyword evidence="5 6" id="KW-0539">Nucleus</keyword>
<evidence type="ECO:0000256" key="3">
    <source>
        <dbReference type="ARBA" id="ARBA00022553"/>
    </source>
</evidence>
<dbReference type="InterPro" id="IPR036388">
    <property type="entry name" value="WH-like_DNA-bd_sf"/>
</dbReference>
<dbReference type="Gene3D" id="3.10.20.90">
    <property type="entry name" value="Phosphatidylinositol 3-kinase Catalytic Subunit, Chain A, domain 1"/>
    <property type="match status" value="1"/>
</dbReference>
<dbReference type="PROSITE" id="PS00346">
    <property type="entry name" value="ETS_DOMAIN_2"/>
    <property type="match status" value="1"/>
</dbReference>
<feature type="region of interest" description="Disordered" evidence="7">
    <location>
        <begin position="321"/>
        <end position="349"/>
    </location>
</feature>
<dbReference type="InterPro" id="IPR013761">
    <property type="entry name" value="SAM/pointed_sf"/>
</dbReference>
<dbReference type="FunFam" id="3.10.20.90:FF:000251">
    <property type="entry name" value="DNA-binding protein Ets97D"/>
    <property type="match status" value="1"/>
</dbReference>
<feature type="domain" description="ETS" evidence="8">
    <location>
        <begin position="356"/>
        <end position="436"/>
    </location>
</feature>
<dbReference type="Pfam" id="PF02198">
    <property type="entry name" value="SAM_PNT"/>
    <property type="match status" value="1"/>
</dbReference>
<evidence type="ECO:0000313" key="10">
    <source>
        <dbReference type="EMBL" id="CAG2205501.1"/>
    </source>
</evidence>
<dbReference type="SUPFAM" id="SSF46785">
    <property type="entry name" value="Winged helix' DNA-binding domain"/>
    <property type="match status" value="1"/>
</dbReference>
<name>A0A8S3REW1_MYTED</name>
<dbReference type="Pfam" id="PF11620">
    <property type="entry name" value="GABP-alpha"/>
    <property type="match status" value="1"/>
</dbReference>
<dbReference type="Pfam" id="PF00178">
    <property type="entry name" value="Ets"/>
    <property type="match status" value="1"/>
</dbReference>
<evidence type="ECO:0000313" key="11">
    <source>
        <dbReference type="Proteomes" id="UP000683360"/>
    </source>
</evidence>
<dbReference type="InterPro" id="IPR000418">
    <property type="entry name" value="Ets_dom"/>
</dbReference>
<proteinExistence type="inferred from homology"/>
<organism evidence="10 11">
    <name type="scientific">Mytilus edulis</name>
    <name type="common">Blue mussel</name>
    <dbReference type="NCBI Taxonomy" id="6550"/>
    <lineage>
        <taxon>Eukaryota</taxon>
        <taxon>Metazoa</taxon>
        <taxon>Spiralia</taxon>
        <taxon>Lophotrochozoa</taxon>
        <taxon>Mollusca</taxon>
        <taxon>Bivalvia</taxon>
        <taxon>Autobranchia</taxon>
        <taxon>Pteriomorphia</taxon>
        <taxon>Mytilida</taxon>
        <taxon>Mytiloidea</taxon>
        <taxon>Mytilidae</taxon>
        <taxon>Mytilinae</taxon>
        <taxon>Mytilus</taxon>
    </lineage>
</organism>
<comment type="subcellular location">
    <subcellularLocation>
        <location evidence="1 6">Nucleus</location>
    </subcellularLocation>
</comment>
<comment type="caution">
    <text evidence="10">The sequence shown here is derived from an EMBL/GenBank/DDBJ whole genome shotgun (WGS) entry which is preliminary data.</text>
</comment>
<dbReference type="PROSITE" id="PS51433">
    <property type="entry name" value="PNT"/>
    <property type="match status" value="1"/>
</dbReference>
<feature type="region of interest" description="Disordered" evidence="7">
    <location>
        <begin position="1"/>
        <end position="27"/>
    </location>
</feature>
<dbReference type="InterPro" id="IPR036390">
    <property type="entry name" value="WH_DNA-bd_sf"/>
</dbReference>
<feature type="compositionally biased region" description="Basic residues" evidence="7">
    <location>
        <begin position="326"/>
        <end position="335"/>
    </location>
</feature>
<evidence type="ECO:0000256" key="4">
    <source>
        <dbReference type="ARBA" id="ARBA00023125"/>
    </source>
</evidence>
<dbReference type="GO" id="GO:0030154">
    <property type="term" value="P:cell differentiation"/>
    <property type="evidence" value="ECO:0007669"/>
    <property type="project" value="TreeGrafter"/>
</dbReference>
<dbReference type="InterPro" id="IPR024668">
    <property type="entry name" value="GABP_asu_N"/>
</dbReference>
<evidence type="ECO:0000259" key="9">
    <source>
        <dbReference type="PROSITE" id="PS51433"/>
    </source>
</evidence>
<gene>
    <name evidence="10" type="ORF">MEDL_19696</name>
</gene>
<dbReference type="InterPro" id="IPR003118">
    <property type="entry name" value="Pointed_dom"/>
</dbReference>
<dbReference type="OrthoDB" id="10067219at2759"/>
<dbReference type="Gene3D" id="1.10.150.50">
    <property type="entry name" value="Transcription Factor, Ets-1"/>
    <property type="match status" value="1"/>
</dbReference>
<dbReference type="PROSITE" id="PS50061">
    <property type="entry name" value="ETS_DOMAIN_3"/>
    <property type="match status" value="1"/>
</dbReference>
<evidence type="ECO:0000256" key="6">
    <source>
        <dbReference type="RuleBase" id="RU004019"/>
    </source>
</evidence>
<dbReference type="GO" id="GO:0000981">
    <property type="term" value="F:DNA-binding transcription factor activity, RNA polymerase II-specific"/>
    <property type="evidence" value="ECO:0007669"/>
    <property type="project" value="TreeGrafter"/>
</dbReference>
<reference evidence="10" key="1">
    <citation type="submission" date="2021-03" db="EMBL/GenBank/DDBJ databases">
        <authorList>
            <person name="Bekaert M."/>
        </authorList>
    </citation>
    <scope>NUCLEOTIDE SEQUENCE</scope>
</reference>
<dbReference type="Gene3D" id="1.10.10.10">
    <property type="entry name" value="Winged helix-like DNA-binding domain superfamily/Winged helix DNA-binding domain"/>
    <property type="match status" value="1"/>
</dbReference>
<keyword evidence="11" id="KW-1185">Reference proteome</keyword>